<reference key="1">
    <citation type="submission" date="2010-09" db="EMBL/GenBank/DDBJ databases">
        <title>Complete genome sequence of Burkholderia rhizoxinica, the endosymbiont of the phytopathogenic fungus Rhizopus microsporus.</title>
        <authorList>
            <person name="Lackner G."/>
            <person name="Moebius N."/>
            <person name="Partida-Martinez L.P."/>
            <person name="Hertweck C."/>
        </authorList>
    </citation>
    <scope>NUCLEOTIDE SEQUENCE</scope>
    <source>
        <strain>HKI 454</strain>
    </source>
</reference>
<dbReference type="InterPro" id="IPR050819">
    <property type="entry name" value="Tripeptidyl-peptidase_I"/>
</dbReference>
<dbReference type="GO" id="GO:0006508">
    <property type="term" value="P:proteolysis"/>
    <property type="evidence" value="ECO:0007669"/>
    <property type="project" value="UniProtKB-KW"/>
</dbReference>
<evidence type="ECO:0000256" key="1">
    <source>
        <dbReference type="ARBA" id="ARBA00022670"/>
    </source>
</evidence>
<feature type="domain" description="Peptidase S53" evidence="6">
    <location>
        <begin position="43"/>
        <end position="378"/>
    </location>
</feature>
<dbReference type="GO" id="GO:0004252">
    <property type="term" value="F:serine-type endopeptidase activity"/>
    <property type="evidence" value="ECO:0007669"/>
    <property type="project" value="UniProtKB-UniRule"/>
</dbReference>
<keyword evidence="1 4" id="KW-0645">Protease</keyword>
<evidence type="ECO:0000256" key="2">
    <source>
        <dbReference type="ARBA" id="ARBA00022801"/>
    </source>
</evidence>
<evidence type="ECO:0000256" key="3">
    <source>
        <dbReference type="ARBA" id="ARBA00022825"/>
    </source>
</evidence>
<dbReference type="PANTHER" id="PTHR14218">
    <property type="entry name" value="PROTEASE S8 TRIPEPTIDYL PEPTIDASE I CLN2"/>
    <property type="match status" value="1"/>
</dbReference>
<dbReference type="Proteomes" id="UP000007437">
    <property type="component" value="Plasmid pBRH02"/>
</dbReference>
<evidence type="ECO:0000256" key="5">
    <source>
        <dbReference type="SAM" id="MobiDB-lite"/>
    </source>
</evidence>
<keyword evidence="3 4" id="KW-0720">Serine protease</keyword>
<comment type="caution">
    <text evidence="4">Lacks conserved residue(s) required for the propagation of feature annotation.</text>
</comment>
<feature type="active site" description="Charge relay system" evidence="4">
    <location>
        <position position="304"/>
    </location>
</feature>
<dbReference type="Gene3D" id="3.40.50.200">
    <property type="entry name" value="Peptidase S8/S53 domain"/>
    <property type="match status" value="1"/>
</dbReference>
<dbReference type="InterPro" id="IPR036852">
    <property type="entry name" value="Peptidase_S8/S53_dom_sf"/>
</dbReference>
<protein>
    <submittedName>
        <fullName evidence="7">Pseudomonapepsin</fullName>
        <ecNumber evidence="7">3.4.21.100</ecNumber>
    </submittedName>
</protein>
<feature type="active site" description="Charge relay system" evidence="4">
    <location>
        <position position="110"/>
    </location>
</feature>
<sequence length="378" mass="39509">MHSYLKQQSHMQSYLEQENHMRSYLEMRKKPYFDDLANIRPGGLTPAQVCQAYQFAKVQPVRPVKLGIVSLAGQYLSSDMSKAFTGYGLPTPVVSTAGSQVLGDLWSNVENMMDIEIAGAAWAYATGTAATLLMQFEPNNETGIPNAINALVAAGCEVISISWGAPANLQTMEAITARKEACKQAAVQNVHVFAASGDESLNDGTNSRTPDDPCCDPNVWGVGGTRLVLQADGSIAQESAWGDGNAADKGGGGGFDSREPLPDYQVGVVHSEHRGSPDSSANADPGTGYAIVANGQWLIGGGTSASAPLTAGYVAAILSTLPGPISQSVLQRKLYTAHKTAFRDILLGSNGAPARPGWEEATGLGSINGPGLAAALQS</sequence>
<dbReference type="InterPro" id="IPR030400">
    <property type="entry name" value="Sedolisin_dom"/>
</dbReference>
<dbReference type="RefSeq" id="WP_013436833.1">
    <property type="nucleotide sequence ID" value="NC_014723.1"/>
</dbReference>
<dbReference type="EC" id="3.4.21.100" evidence="7"/>
<feature type="active site" description="Charge relay system" evidence="4">
    <location>
        <position position="114"/>
    </location>
</feature>
<dbReference type="OrthoDB" id="9002785at2"/>
<dbReference type="KEGG" id="brh:RBRH_00732"/>
<dbReference type="HOGENOM" id="CLU_730916_0_0_4"/>
<evidence type="ECO:0000259" key="6">
    <source>
        <dbReference type="PROSITE" id="PS51695"/>
    </source>
</evidence>
<dbReference type="CDD" id="cd04056">
    <property type="entry name" value="Peptidases_S53"/>
    <property type="match status" value="1"/>
</dbReference>
<dbReference type="GO" id="GO:0008240">
    <property type="term" value="F:tripeptidyl-peptidase activity"/>
    <property type="evidence" value="ECO:0007669"/>
    <property type="project" value="TreeGrafter"/>
</dbReference>
<evidence type="ECO:0000313" key="8">
    <source>
        <dbReference type="Proteomes" id="UP000007437"/>
    </source>
</evidence>
<name>E5AWC6_MYCRK</name>
<organism evidence="7 8">
    <name type="scientific">Mycetohabitans rhizoxinica (strain DSM 19002 / CIP 109453 / HKI 454)</name>
    <name type="common">Paraburkholderia rhizoxinica</name>
    <dbReference type="NCBI Taxonomy" id="882378"/>
    <lineage>
        <taxon>Bacteria</taxon>
        <taxon>Pseudomonadati</taxon>
        <taxon>Pseudomonadota</taxon>
        <taxon>Betaproteobacteria</taxon>
        <taxon>Burkholderiales</taxon>
        <taxon>Burkholderiaceae</taxon>
        <taxon>Mycetohabitans</taxon>
    </lineage>
</organism>
<dbReference type="AlphaFoldDB" id="E5AWC6"/>
<dbReference type="InterPro" id="IPR023828">
    <property type="entry name" value="Peptidase_S8_Ser-AS"/>
</dbReference>
<dbReference type="PROSITE" id="PS51695">
    <property type="entry name" value="SEDOLISIN"/>
    <property type="match status" value="1"/>
</dbReference>
<reference evidence="7 8" key="2">
    <citation type="journal article" date="2011" name="J. Bacteriol.">
        <title>Complete genome sequence of Burkholderia rhizoxinica, an endosymbiont of Rhizopus microsporus.</title>
        <authorList>
            <person name="Lackner G."/>
            <person name="Moebius N."/>
            <person name="Partida-Martinez L."/>
            <person name="Hertweck C."/>
        </authorList>
    </citation>
    <scope>NUCLEOTIDE SEQUENCE [LARGE SCALE GENOMIC DNA]</scope>
    <source>
        <strain evidence="8">DSM 19002 / CIP 109453 / HKI 454</strain>
        <plasmid evidence="7 8">pBRH02</plasmid>
    </source>
</reference>
<proteinExistence type="predicted"/>
<evidence type="ECO:0000313" key="7">
    <source>
        <dbReference type="EMBL" id="CBW77428.1"/>
    </source>
</evidence>
<dbReference type="PROSITE" id="PS00138">
    <property type="entry name" value="SUBTILASE_SER"/>
    <property type="match status" value="1"/>
</dbReference>
<keyword evidence="2 4" id="KW-0378">Hydrolase</keyword>
<dbReference type="EMBL" id="FR687361">
    <property type="protein sequence ID" value="CBW77428.1"/>
    <property type="molecule type" value="Genomic_DNA"/>
</dbReference>
<dbReference type="InterPro" id="IPR000209">
    <property type="entry name" value="Peptidase_S8/S53_dom"/>
</dbReference>
<dbReference type="MEROPS" id="S53.004"/>
<dbReference type="SUPFAM" id="SSF52743">
    <property type="entry name" value="Subtilisin-like"/>
    <property type="match status" value="1"/>
</dbReference>
<dbReference type="PANTHER" id="PTHR14218:SF15">
    <property type="entry name" value="TRIPEPTIDYL-PEPTIDASE 1"/>
    <property type="match status" value="1"/>
</dbReference>
<dbReference type="Pfam" id="PF00082">
    <property type="entry name" value="Peptidase_S8"/>
    <property type="match status" value="1"/>
</dbReference>
<evidence type="ECO:0000256" key="4">
    <source>
        <dbReference type="PROSITE-ProRule" id="PRU01032"/>
    </source>
</evidence>
<feature type="region of interest" description="Disordered" evidence="5">
    <location>
        <begin position="239"/>
        <end position="262"/>
    </location>
</feature>
<accession>E5AWC6</accession>
<geneLocation type="plasmid" evidence="7 8">
    <name>pBRH02</name>
</geneLocation>
<gene>
    <name evidence="7" type="ordered locus">RBRH_00732</name>
</gene>
<keyword evidence="7" id="KW-0614">Plasmid</keyword>